<reference evidence="1" key="2">
    <citation type="submission" date="2023-05" db="EMBL/GenBank/DDBJ databases">
        <authorList>
            <consortium name="Lawrence Berkeley National Laboratory"/>
            <person name="Steindorff A."/>
            <person name="Hensen N."/>
            <person name="Bonometti L."/>
            <person name="Westerberg I."/>
            <person name="Brannstrom I.O."/>
            <person name="Guillou S."/>
            <person name="Cros-Aarteil S."/>
            <person name="Calhoun S."/>
            <person name="Haridas S."/>
            <person name="Kuo A."/>
            <person name="Mondo S."/>
            <person name="Pangilinan J."/>
            <person name="Riley R."/>
            <person name="Labutti K."/>
            <person name="Andreopoulos B."/>
            <person name="Lipzen A."/>
            <person name="Chen C."/>
            <person name="Yanf M."/>
            <person name="Daum C."/>
            <person name="Ng V."/>
            <person name="Clum A."/>
            <person name="Ohm R."/>
            <person name="Martin F."/>
            <person name="Silar P."/>
            <person name="Natvig D."/>
            <person name="Lalanne C."/>
            <person name="Gautier V."/>
            <person name="Ament-Velasquez S.L."/>
            <person name="Kruys A."/>
            <person name="Hutchinson M.I."/>
            <person name="Powell A.J."/>
            <person name="Barry K."/>
            <person name="Miller A.N."/>
            <person name="Grigoriev I.V."/>
            <person name="Debuchy R."/>
            <person name="Gladieux P."/>
            <person name="Thoren M.H."/>
            <person name="Johannesson H."/>
        </authorList>
    </citation>
    <scope>NUCLEOTIDE SEQUENCE</scope>
    <source>
        <strain evidence="1">PSN309</strain>
    </source>
</reference>
<gene>
    <name evidence="1" type="ORF">QBC35DRAFT_484377</name>
</gene>
<organism evidence="1 2">
    <name type="scientific">Podospora australis</name>
    <dbReference type="NCBI Taxonomy" id="1536484"/>
    <lineage>
        <taxon>Eukaryota</taxon>
        <taxon>Fungi</taxon>
        <taxon>Dikarya</taxon>
        <taxon>Ascomycota</taxon>
        <taxon>Pezizomycotina</taxon>
        <taxon>Sordariomycetes</taxon>
        <taxon>Sordariomycetidae</taxon>
        <taxon>Sordariales</taxon>
        <taxon>Podosporaceae</taxon>
        <taxon>Podospora</taxon>
    </lineage>
</organism>
<evidence type="ECO:0000313" key="2">
    <source>
        <dbReference type="Proteomes" id="UP001302126"/>
    </source>
</evidence>
<dbReference type="EMBL" id="MU864354">
    <property type="protein sequence ID" value="KAK4192602.1"/>
    <property type="molecule type" value="Genomic_DNA"/>
</dbReference>
<accession>A0AAN6X5Q5</accession>
<sequence>MCRIEFKVYTVCAHSTGTLRECEKKQRSSTRWSLSAMLECRSPKKVVGYKFGFCRHCRDAFRSFEIENPRAILNYWGYKNNNGFSYALPASEIPVTQVFGPSAKIQINEKSPRYELIALGNLLKRQEPESEIEWLQKLEKIRRETLEWAEKPVWRAVESRSSRGERVSEETIPQPLRSVPLPQPPLTYVEVSTEHPLPANPAPVETPAPLRTEFSQQVDTVTPTQNSPTEVSPARRRPVFSTEIRIPPQVHTPSLERLCRLSPRVVDSTQTSFSIVCTDVNAGTPGNIKEDSKVGINSGLTSRWSYDSDDFLHSEQQPGEVEDGGDEFRQSTFSVTAEIDKTVKMVSSWEL</sequence>
<name>A0AAN6X5Q5_9PEZI</name>
<dbReference type="Proteomes" id="UP001302126">
    <property type="component" value="Unassembled WGS sequence"/>
</dbReference>
<protein>
    <submittedName>
        <fullName evidence="1">Uncharacterized protein</fullName>
    </submittedName>
</protein>
<comment type="caution">
    <text evidence="1">The sequence shown here is derived from an EMBL/GenBank/DDBJ whole genome shotgun (WGS) entry which is preliminary data.</text>
</comment>
<reference evidence="1" key="1">
    <citation type="journal article" date="2023" name="Mol. Phylogenet. Evol.">
        <title>Genome-scale phylogeny and comparative genomics of the fungal order Sordariales.</title>
        <authorList>
            <person name="Hensen N."/>
            <person name="Bonometti L."/>
            <person name="Westerberg I."/>
            <person name="Brannstrom I.O."/>
            <person name="Guillou S."/>
            <person name="Cros-Aarteil S."/>
            <person name="Calhoun S."/>
            <person name="Haridas S."/>
            <person name="Kuo A."/>
            <person name="Mondo S."/>
            <person name="Pangilinan J."/>
            <person name="Riley R."/>
            <person name="LaButti K."/>
            <person name="Andreopoulos B."/>
            <person name="Lipzen A."/>
            <person name="Chen C."/>
            <person name="Yan M."/>
            <person name="Daum C."/>
            <person name="Ng V."/>
            <person name="Clum A."/>
            <person name="Steindorff A."/>
            <person name="Ohm R.A."/>
            <person name="Martin F."/>
            <person name="Silar P."/>
            <person name="Natvig D.O."/>
            <person name="Lalanne C."/>
            <person name="Gautier V."/>
            <person name="Ament-Velasquez S.L."/>
            <person name="Kruys A."/>
            <person name="Hutchinson M.I."/>
            <person name="Powell A.J."/>
            <person name="Barry K."/>
            <person name="Miller A.N."/>
            <person name="Grigoriev I.V."/>
            <person name="Debuchy R."/>
            <person name="Gladieux P."/>
            <person name="Hiltunen Thoren M."/>
            <person name="Johannesson H."/>
        </authorList>
    </citation>
    <scope>NUCLEOTIDE SEQUENCE</scope>
    <source>
        <strain evidence="1">PSN309</strain>
    </source>
</reference>
<proteinExistence type="predicted"/>
<evidence type="ECO:0000313" key="1">
    <source>
        <dbReference type="EMBL" id="KAK4192602.1"/>
    </source>
</evidence>
<dbReference type="AlphaFoldDB" id="A0AAN6X5Q5"/>
<keyword evidence="2" id="KW-1185">Reference proteome</keyword>